<evidence type="ECO:0000313" key="1">
    <source>
        <dbReference type="EMBL" id="RDX64128.1"/>
    </source>
</evidence>
<keyword evidence="2" id="KW-1185">Reference proteome</keyword>
<proteinExistence type="predicted"/>
<dbReference type="EMBL" id="QJKJ01014546">
    <property type="protein sequence ID" value="RDX64128.1"/>
    <property type="molecule type" value="Genomic_DNA"/>
</dbReference>
<feature type="non-terminal residue" evidence="1">
    <location>
        <position position="1"/>
    </location>
</feature>
<name>A0A371EDM3_MUCPR</name>
<evidence type="ECO:0000313" key="2">
    <source>
        <dbReference type="Proteomes" id="UP000257109"/>
    </source>
</evidence>
<dbReference type="Proteomes" id="UP000257109">
    <property type="component" value="Unassembled WGS sequence"/>
</dbReference>
<comment type="caution">
    <text evidence="1">The sequence shown here is derived from an EMBL/GenBank/DDBJ whole genome shotgun (WGS) entry which is preliminary data.</text>
</comment>
<accession>A0A371EDM3</accession>
<reference evidence="1" key="1">
    <citation type="submission" date="2018-05" db="EMBL/GenBank/DDBJ databases">
        <title>Draft genome of Mucuna pruriens seed.</title>
        <authorList>
            <person name="Nnadi N.E."/>
            <person name="Vos R."/>
            <person name="Hasami M.H."/>
            <person name="Devisetty U.K."/>
            <person name="Aguiy J.C."/>
        </authorList>
    </citation>
    <scope>NUCLEOTIDE SEQUENCE [LARGE SCALE GENOMIC DNA]</scope>
    <source>
        <strain evidence="1">JCA_2017</strain>
    </source>
</reference>
<dbReference type="AlphaFoldDB" id="A0A371EDM3"/>
<protein>
    <submittedName>
        <fullName evidence="1">Uncharacterized protein</fullName>
    </submittedName>
</protein>
<gene>
    <name evidence="1" type="ORF">CR513_57346</name>
</gene>
<organism evidence="1 2">
    <name type="scientific">Mucuna pruriens</name>
    <name type="common">Velvet bean</name>
    <name type="synonym">Dolichos pruriens</name>
    <dbReference type="NCBI Taxonomy" id="157652"/>
    <lineage>
        <taxon>Eukaryota</taxon>
        <taxon>Viridiplantae</taxon>
        <taxon>Streptophyta</taxon>
        <taxon>Embryophyta</taxon>
        <taxon>Tracheophyta</taxon>
        <taxon>Spermatophyta</taxon>
        <taxon>Magnoliopsida</taxon>
        <taxon>eudicotyledons</taxon>
        <taxon>Gunneridae</taxon>
        <taxon>Pentapetalae</taxon>
        <taxon>rosids</taxon>
        <taxon>fabids</taxon>
        <taxon>Fabales</taxon>
        <taxon>Fabaceae</taxon>
        <taxon>Papilionoideae</taxon>
        <taxon>50 kb inversion clade</taxon>
        <taxon>NPAAA clade</taxon>
        <taxon>indigoferoid/millettioid clade</taxon>
        <taxon>Phaseoleae</taxon>
        <taxon>Mucuna</taxon>
    </lineage>
</organism>
<sequence length="75" mass="8563">MIVKHENRINIQFPSSKLLNLFRASSEREQALNLRLWGGHDSPMLWTGDKQITITVRLSDVCRRNASLTSSLAHC</sequence>